<proteinExistence type="predicted"/>
<comment type="caution">
    <text evidence="3">The sequence shown here is derived from an EMBL/GenBank/DDBJ whole genome shotgun (WGS) entry which is preliminary data.</text>
</comment>
<feature type="compositionally biased region" description="Basic and acidic residues" evidence="1">
    <location>
        <begin position="26"/>
        <end position="36"/>
    </location>
</feature>
<organism evidence="3 4">
    <name type="scientific">Eumeta variegata</name>
    <name type="common">Bagworm moth</name>
    <name type="synonym">Eumeta japonica</name>
    <dbReference type="NCBI Taxonomy" id="151549"/>
    <lineage>
        <taxon>Eukaryota</taxon>
        <taxon>Metazoa</taxon>
        <taxon>Ecdysozoa</taxon>
        <taxon>Arthropoda</taxon>
        <taxon>Hexapoda</taxon>
        <taxon>Insecta</taxon>
        <taxon>Pterygota</taxon>
        <taxon>Neoptera</taxon>
        <taxon>Endopterygota</taxon>
        <taxon>Lepidoptera</taxon>
        <taxon>Glossata</taxon>
        <taxon>Ditrysia</taxon>
        <taxon>Tineoidea</taxon>
        <taxon>Psychidae</taxon>
        <taxon>Oiketicinae</taxon>
        <taxon>Eumeta</taxon>
    </lineage>
</organism>
<feature type="transmembrane region" description="Helical" evidence="2">
    <location>
        <begin position="92"/>
        <end position="111"/>
    </location>
</feature>
<keyword evidence="2" id="KW-1133">Transmembrane helix</keyword>
<evidence type="ECO:0000256" key="1">
    <source>
        <dbReference type="SAM" id="MobiDB-lite"/>
    </source>
</evidence>
<keyword evidence="2" id="KW-0812">Transmembrane</keyword>
<gene>
    <name evidence="3" type="ORF">EVAR_26564_1</name>
</gene>
<dbReference type="EMBL" id="BGZK01000477">
    <property type="protein sequence ID" value="GBP46119.1"/>
    <property type="molecule type" value="Genomic_DNA"/>
</dbReference>
<accession>A0A4C1W6F8</accession>
<sequence>MCDGERSELMERKGDDNESFKVVPASDKHGPSRDNARGACGTYKRPGQRTKVTSVGYFDIYEVRGFRVVHVCRSELPANDVMRRLNTPDPSFFSPAFLFYAIAFVTNLIAAKFRVLYCTMLPLSSPAGHYAFDYFLPGGRAGGGGKFIALTPAPFAPLLWGGQQIIAPFNYNDKFESSIDAGTTTK</sequence>
<evidence type="ECO:0000313" key="3">
    <source>
        <dbReference type="EMBL" id="GBP46119.1"/>
    </source>
</evidence>
<name>A0A4C1W6F8_EUMVA</name>
<reference evidence="3 4" key="1">
    <citation type="journal article" date="2019" name="Commun. Biol.">
        <title>The bagworm genome reveals a unique fibroin gene that provides high tensile strength.</title>
        <authorList>
            <person name="Kono N."/>
            <person name="Nakamura H."/>
            <person name="Ohtoshi R."/>
            <person name="Tomita M."/>
            <person name="Numata K."/>
            <person name="Arakawa K."/>
        </authorList>
    </citation>
    <scope>NUCLEOTIDE SEQUENCE [LARGE SCALE GENOMIC DNA]</scope>
</reference>
<feature type="region of interest" description="Disordered" evidence="1">
    <location>
        <begin position="1"/>
        <end position="43"/>
    </location>
</feature>
<dbReference type="AlphaFoldDB" id="A0A4C1W6F8"/>
<keyword evidence="2" id="KW-0472">Membrane</keyword>
<evidence type="ECO:0000313" key="4">
    <source>
        <dbReference type="Proteomes" id="UP000299102"/>
    </source>
</evidence>
<protein>
    <submittedName>
        <fullName evidence="3">Uncharacterized protein</fullName>
    </submittedName>
</protein>
<feature type="compositionally biased region" description="Basic and acidic residues" evidence="1">
    <location>
        <begin position="1"/>
        <end position="19"/>
    </location>
</feature>
<dbReference type="Proteomes" id="UP000299102">
    <property type="component" value="Unassembled WGS sequence"/>
</dbReference>
<evidence type="ECO:0000256" key="2">
    <source>
        <dbReference type="SAM" id="Phobius"/>
    </source>
</evidence>
<keyword evidence="4" id="KW-1185">Reference proteome</keyword>